<dbReference type="HOGENOM" id="CLU_009583_2_2_7"/>
<dbReference type="Pfam" id="PF13439">
    <property type="entry name" value="Glyco_transf_4"/>
    <property type="match status" value="1"/>
</dbReference>
<evidence type="ECO:0000256" key="1">
    <source>
        <dbReference type="ARBA" id="ARBA00022676"/>
    </source>
</evidence>
<protein>
    <submittedName>
        <fullName evidence="4">Glycosyltransferase</fullName>
    </submittedName>
</protein>
<sequence length="384" mass="43845">MKVLYFSKTSIPSRTANSLHVMKMCQAFSKNGHDVWFCALSEIIQKQLPTKEIFRFYGVKECFHILRIPVFRDKGKKNRFLWSHFFIIPYLLNVLRKVKPDIVYGRDIFSCYIAACFGYPVVAESHFPLWYGKIASFAFERLHKHKNFKRLVVISEALKKEYLLHYSDLTTSQVVVAHDGADPVESNQLCKQEIGTSGTLKVGYMGHLYEGKGLEVIAAIASKIPDIEFHIIGGLDDDIQKWKKRIDADNVTFHGFVQQGTLPGYLKALDICLLPNQYKVLAHGADRSSNIKNISLYTSPLKMFEYMAHGKAIVASDLPVLREVLNEDIAILVKPDDYPGWIAAINLLRDEVLRNNLGRRAKSLFLKEYTWGRRAVSVLDGLER</sequence>
<evidence type="ECO:0000259" key="3">
    <source>
        <dbReference type="Pfam" id="PF13439"/>
    </source>
</evidence>
<dbReference type="PANTHER" id="PTHR12526">
    <property type="entry name" value="GLYCOSYLTRANSFERASE"/>
    <property type="match status" value="1"/>
</dbReference>
<dbReference type="eggNOG" id="COG0438">
    <property type="taxonomic scope" value="Bacteria"/>
</dbReference>
<dbReference type="PANTHER" id="PTHR12526:SF629">
    <property type="entry name" value="TEICHURONIC ACID BIOSYNTHESIS GLYCOSYLTRANSFERASE TUAH-RELATED"/>
    <property type="match status" value="1"/>
</dbReference>
<dbReference type="STRING" id="1167006.UWK_02456"/>
<reference evidence="5" key="1">
    <citation type="journal article" date="2013" name="Stand. Genomic Sci.">
        <title>Complete genome sequence of Desulfocapsa sulfexigens, a marine deltaproteobacterium specialized in disproportionating inorganic sulfur compounds.</title>
        <authorList>
            <person name="Finster K.W."/>
            <person name="Kjeldsen K.U."/>
            <person name="Kube M."/>
            <person name="Reinhardt R."/>
            <person name="Mussmann M."/>
            <person name="Amann R."/>
            <person name="Schreiber L."/>
        </authorList>
    </citation>
    <scope>NUCLEOTIDE SEQUENCE [LARGE SCALE GENOMIC DNA]</scope>
    <source>
        <strain evidence="5">DSM 10523 / SB164P1</strain>
    </source>
</reference>
<dbReference type="GO" id="GO:0016757">
    <property type="term" value="F:glycosyltransferase activity"/>
    <property type="evidence" value="ECO:0007669"/>
    <property type="project" value="UniProtKB-KW"/>
</dbReference>
<dbReference type="AlphaFoldDB" id="M1P6D6"/>
<keyword evidence="2 4" id="KW-0808">Transferase</keyword>
<dbReference type="EMBL" id="CP003985">
    <property type="protein sequence ID" value="AGF78993.1"/>
    <property type="molecule type" value="Genomic_DNA"/>
</dbReference>
<dbReference type="InterPro" id="IPR028098">
    <property type="entry name" value="Glyco_trans_4-like_N"/>
</dbReference>
<organism evidence="4 5">
    <name type="scientific">Desulfocapsa sulfexigens (strain DSM 10523 / SB164P1)</name>
    <dbReference type="NCBI Taxonomy" id="1167006"/>
    <lineage>
        <taxon>Bacteria</taxon>
        <taxon>Pseudomonadati</taxon>
        <taxon>Thermodesulfobacteriota</taxon>
        <taxon>Desulfobulbia</taxon>
        <taxon>Desulfobulbales</taxon>
        <taxon>Desulfocapsaceae</taxon>
        <taxon>Desulfocapsa</taxon>
    </lineage>
</organism>
<dbReference type="Gene3D" id="3.40.50.2000">
    <property type="entry name" value="Glycogen Phosphorylase B"/>
    <property type="match status" value="2"/>
</dbReference>
<dbReference type="CDD" id="cd03794">
    <property type="entry name" value="GT4_WbuB-like"/>
    <property type="match status" value="1"/>
</dbReference>
<name>M1P6D6_DESSD</name>
<dbReference type="KEGG" id="dsf:UWK_02456"/>
<evidence type="ECO:0000313" key="5">
    <source>
        <dbReference type="Proteomes" id="UP000011721"/>
    </source>
</evidence>
<gene>
    <name evidence="4" type="ordered locus">UWK_02456</name>
</gene>
<feature type="domain" description="Glycosyltransferase subfamily 4-like N-terminal" evidence="3">
    <location>
        <begin position="20"/>
        <end position="183"/>
    </location>
</feature>
<dbReference type="SUPFAM" id="SSF53756">
    <property type="entry name" value="UDP-Glycosyltransferase/glycogen phosphorylase"/>
    <property type="match status" value="1"/>
</dbReference>
<dbReference type="OrthoDB" id="5490313at2"/>
<keyword evidence="5" id="KW-1185">Reference proteome</keyword>
<dbReference type="Pfam" id="PF13692">
    <property type="entry name" value="Glyco_trans_1_4"/>
    <property type="match status" value="1"/>
</dbReference>
<accession>M1P6D6</accession>
<evidence type="ECO:0000256" key="2">
    <source>
        <dbReference type="ARBA" id="ARBA00022679"/>
    </source>
</evidence>
<dbReference type="Proteomes" id="UP000011721">
    <property type="component" value="Chromosome"/>
</dbReference>
<keyword evidence="1" id="KW-0328">Glycosyltransferase</keyword>
<evidence type="ECO:0000313" key="4">
    <source>
        <dbReference type="EMBL" id="AGF78993.1"/>
    </source>
</evidence>
<dbReference type="RefSeq" id="WP_015404679.1">
    <property type="nucleotide sequence ID" value="NC_020304.1"/>
</dbReference>
<proteinExistence type="predicted"/>